<dbReference type="PROSITE" id="PS51257">
    <property type="entry name" value="PROKAR_LIPOPROTEIN"/>
    <property type="match status" value="1"/>
</dbReference>
<organism evidence="1 2">
    <name type="scientific">Parabacteroides goldsteinii DSM 19448 = WAL 12034</name>
    <dbReference type="NCBI Taxonomy" id="927665"/>
    <lineage>
        <taxon>Bacteria</taxon>
        <taxon>Pseudomonadati</taxon>
        <taxon>Bacteroidota</taxon>
        <taxon>Bacteroidia</taxon>
        <taxon>Bacteroidales</taxon>
        <taxon>Tannerellaceae</taxon>
        <taxon>Parabacteroides</taxon>
    </lineage>
</organism>
<dbReference type="EMBL" id="AQHV01000011">
    <property type="protein sequence ID" value="KKB56464.1"/>
    <property type="molecule type" value="Genomic_DNA"/>
</dbReference>
<dbReference type="STRING" id="927665.HMPREF1535_02440"/>
<dbReference type="SUPFAM" id="SSF63825">
    <property type="entry name" value="YWTD domain"/>
    <property type="match status" value="1"/>
</dbReference>
<gene>
    <name evidence="1" type="ORF">HMPREF1535_02440</name>
</gene>
<evidence type="ECO:0008006" key="3">
    <source>
        <dbReference type="Google" id="ProtNLM"/>
    </source>
</evidence>
<dbReference type="Pfam" id="PF17170">
    <property type="entry name" value="DUF5128"/>
    <property type="match status" value="1"/>
</dbReference>
<evidence type="ECO:0000313" key="2">
    <source>
        <dbReference type="Proteomes" id="UP000033047"/>
    </source>
</evidence>
<sequence length="387" mass="45156">MKRIGSLLVVLFLLMTGCGDSKQSAEDLITVDVTASYPKKELILQDFMDVEYIALETNDEFVNQGFVQAIGKKYILVKNRSADGNIFVYDRSGKALRKINHKGQGGEEYSYILGIALDEDKNEMYVHDHYIRKIQVYDLDGSFKRSLNYREQTKDGFYTNIINYDKDHLICYDEYNKEKAFVLISKQDGSIVRKITMPFKEAKLLMQKKQDGEMTYSVTPGPYSNIIPHEGNFVLLELSTDTVYSLSPDYNLHPLLVRNPPIRSMNPEVFLILRMLSDRYYFMETVKNVWDFGNDSGFPRTFFMYDRQDKSFYEYTVYNGDYSTSKEFYMNDLRHVNQEIESWRRIEAYQLVEANEKGELKGQLKEIAATLDEEANPVIMLIKHKKQ</sequence>
<dbReference type="HOGENOM" id="CLU_059151_0_0_10"/>
<dbReference type="Gene3D" id="2.120.10.30">
    <property type="entry name" value="TolB, C-terminal domain"/>
    <property type="match status" value="1"/>
</dbReference>
<dbReference type="InterPro" id="IPR011042">
    <property type="entry name" value="6-blade_b-propeller_TolB-like"/>
</dbReference>
<proteinExistence type="predicted"/>
<name>A0A0F5JFB8_9BACT</name>
<reference evidence="1 2" key="1">
    <citation type="submission" date="2013-04" db="EMBL/GenBank/DDBJ databases">
        <title>The Genome Sequence of Parabacteroides goldsteinii DSM 19448.</title>
        <authorList>
            <consortium name="The Broad Institute Genomics Platform"/>
            <person name="Earl A."/>
            <person name="Ward D."/>
            <person name="Feldgarden M."/>
            <person name="Gevers D."/>
            <person name="Martens E."/>
            <person name="Sakamoto M."/>
            <person name="Benno Y."/>
            <person name="Song Y."/>
            <person name="Liu C."/>
            <person name="Lee J."/>
            <person name="Bolanos M."/>
            <person name="Vaisanen M.L."/>
            <person name="Finegold S.M."/>
            <person name="Walker B."/>
            <person name="Young S."/>
            <person name="Zeng Q."/>
            <person name="Gargeya S."/>
            <person name="Fitzgerald M."/>
            <person name="Haas B."/>
            <person name="Abouelleil A."/>
            <person name="Allen A.W."/>
            <person name="Alvarado L."/>
            <person name="Arachchi H.M."/>
            <person name="Berlin A.M."/>
            <person name="Chapman S.B."/>
            <person name="Gainer-Dewar J."/>
            <person name="Goldberg J."/>
            <person name="Griggs A."/>
            <person name="Gujja S."/>
            <person name="Hansen M."/>
            <person name="Howarth C."/>
            <person name="Imamovic A."/>
            <person name="Ireland A."/>
            <person name="Larimer J."/>
            <person name="McCowan C."/>
            <person name="Murphy C."/>
            <person name="Pearson M."/>
            <person name="Poon T.W."/>
            <person name="Priest M."/>
            <person name="Roberts A."/>
            <person name="Saif S."/>
            <person name="Shea T."/>
            <person name="Sisk P."/>
            <person name="Sykes S."/>
            <person name="Wortman J."/>
            <person name="Nusbaum C."/>
            <person name="Birren B."/>
        </authorList>
    </citation>
    <scope>NUCLEOTIDE SEQUENCE [LARGE SCALE GENOMIC DNA]</scope>
    <source>
        <strain evidence="1 2">DSM 19448</strain>
    </source>
</reference>
<dbReference type="AlphaFoldDB" id="A0A0F5JFB8"/>
<dbReference type="Proteomes" id="UP000033047">
    <property type="component" value="Unassembled WGS sequence"/>
</dbReference>
<accession>A0A0F5JFB8</accession>
<dbReference type="RefSeq" id="WP_046146535.1">
    <property type="nucleotide sequence ID" value="NZ_KQ033912.1"/>
</dbReference>
<dbReference type="PATRIC" id="fig|927665.4.peg.2509"/>
<comment type="caution">
    <text evidence="1">The sequence shown here is derived from an EMBL/GenBank/DDBJ whole genome shotgun (WGS) entry which is preliminary data.</text>
</comment>
<evidence type="ECO:0000313" key="1">
    <source>
        <dbReference type="EMBL" id="KKB56464.1"/>
    </source>
</evidence>
<protein>
    <recommendedName>
        <fullName evidence="3">6-bladed beta-propeller</fullName>
    </recommendedName>
</protein>